<sequence>MASIAEANSLFEIDVELDGLLEEIEEQVESEGQASEDLVARFQQFCEAHGEKVDRIGRFVRMMEAREQYCRSEATRLTDRARAAAGKVDRTKNMVLYYLLSRDLKKIEGYQFTLRAQKNSQDSVRITDEAAVPKSYCKIDARIEGVIWETVLSLLPEELAKSLERSVQDTRPNADAIKAAVARQEQVPGADVRRGFHVRLG</sequence>
<dbReference type="EMBL" id="CABN01000045">
    <property type="protein sequence ID" value="CBH99713.1"/>
    <property type="molecule type" value="Genomic_DNA"/>
</dbReference>
<comment type="caution">
    <text evidence="1">The sequence shown here is derived from an EMBL/GenBank/DDBJ whole genome shotgun (WGS) entry which is preliminary data.</text>
</comment>
<organism evidence="1">
    <name type="scientific">mine drainage metagenome</name>
    <dbReference type="NCBI Taxonomy" id="410659"/>
    <lineage>
        <taxon>unclassified sequences</taxon>
        <taxon>metagenomes</taxon>
        <taxon>ecological metagenomes</taxon>
    </lineage>
</organism>
<dbReference type="AlphaFoldDB" id="E6PXQ4"/>
<proteinExistence type="predicted"/>
<gene>
    <name evidence="1" type="ORF">CARN3_0659</name>
</gene>
<reference evidence="1" key="1">
    <citation type="submission" date="2009-10" db="EMBL/GenBank/DDBJ databases">
        <title>Diversity of trophic interactions inside an arsenic-rich microbial ecosystem.</title>
        <authorList>
            <person name="Bertin P.N."/>
            <person name="Heinrich-Salmeron A."/>
            <person name="Pelletier E."/>
            <person name="Goulhen-Chollet F."/>
            <person name="Arsene-Ploetze F."/>
            <person name="Gallien S."/>
            <person name="Calteau A."/>
            <person name="Vallenet D."/>
            <person name="Casiot C."/>
            <person name="Chane-Woon-Ming B."/>
            <person name="Giloteaux L."/>
            <person name="Barakat M."/>
            <person name="Bonnefoy V."/>
            <person name="Bruneel O."/>
            <person name="Chandler M."/>
            <person name="Cleiss J."/>
            <person name="Duran R."/>
            <person name="Elbaz-Poulichet F."/>
            <person name="Fonknechten N."/>
            <person name="Lauga B."/>
            <person name="Mornico D."/>
            <person name="Ortet P."/>
            <person name="Schaeffer C."/>
            <person name="Siguier P."/>
            <person name="Alexander Thil Smith A."/>
            <person name="Van Dorsselaer A."/>
            <person name="Weissenbach J."/>
            <person name="Medigue C."/>
            <person name="Le Paslier D."/>
        </authorList>
    </citation>
    <scope>NUCLEOTIDE SEQUENCE</scope>
</reference>
<evidence type="ECO:0008006" key="2">
    <source>
        <dbReference type="Google" id="ProtNLM"/>
    </source>
</evidence>
<dbReference type="InterPro" id="IPR008840">
    <property type="entry name" value="Sipho_Gp157"/>
</dbReference>
<name>E6PXQ4_9ZZZZ</name>
<dbReference type="Pfam" id="PF05565">
    <property type="entry name" value="Sipho_Gp157"/>
    <property type="match status" value="1"/>
</dbReference>
<evidence type="ECO:0000313" key="1">
    <source>
        <dbReference type="EMBL" id="CBH99713.1"/>
    </source>
</evidence>
<protein>
    <recommendedName>
        <fullName evidence="2">Siphovirus Gp157</fullName>
    </recommendedName>
</protein>
<accession>E6PXQ4</accession>